<keyword evidence="2" id="KW-1185">Reference proteome</keyword>
<dbReference type="InterPro" id="IPR036590">
    <property type="entry name" value="SRAP-like"/>
</dbReference>
<comment type="caution">
    <text evidence="1">The sequence shown here is derived from an EMBL/GenBank/DDBJ whole genome shotgun (WGS) entry which is preliminary data.</text>
</comment>
<dbReference type="OrthoDB" id="9782620at2"/>
<dbReference type="Pfam" id="PF02586">
    <property type="entry name" value="SRAP"/>
    <property type="match status" value="1"/>
</dbReference>
<dbReference type="GO" id="GO:0003697">
    <property type="term" value="F:single-stranded DNA binding"/>
    <property type="evidence" value="ECO:0007669"/>
    <property type="project" value="InterPro"/>
</dbReference>
<gene>
    <name evidence="1" type="ORF">GRI40_12640</name>
</gene>
<dbReference type="EMBL" id="WTZA01000002">
    <property type="protein sequence ID" value="MXO76063.1"/>
    <property type="molecule type" value="Genomic_DNA"/>
</dbReference>
<reference evidence="1 2" key="1">
    <citation type="submission" date="2019-12" db="EMBL/GenBank/DDBJ databases">
        <title>Genomic-based taxomic classification of the family Erythrobacteraceae.</title>
        <authorList>
            <person name="Xu L."/>
        </authorList>
    </citation>
    <scope>NUCLEOTIDE SEQUENCE [LARGE SCALE GENOMIC DNA]</scope>
    <source>
        <strain evidence="1 2">100921-2</strain>
    </source>
</reference>
<dbReference type="AlphaFoldDB" id="A0A6I4TFZ2"/>
<proteinExistence type="predicted"/>
<dbReference type="RefSeq" id="WP_160611889.1">
    <property type="nucleotide sequence ID" value="NZ_WTZA01000002.1"/>
</dbReference>
<dbReference type="InterPro" id="IPR003738">
    <property type="entry name" value="SRAP"/>
</dbReference>
<sequence length="58" mass="6551">MTEACIHVADVHDRMPVILKRGDWTDWLDGVPDDAGLLCRPYPDMIAVERTAQRWSGA</sequence>
<protein>
    <recommendedName>
        <fullName evidence="3">SOS response-associated peptidase</fullName>
    </recommendedName>
</protein>
<accession>A0A6I4TFZ2</accession>
<dbReference type="Gene3D" id="3.90.1680.10">
    <property type="entry name" value="SOS response associated peptidase-like"/>
    <property type="match status" value="1"/>
</dbReference>
<dbReference type="SUPFAM" id="SSF143081">
    <property type="entry name" value="BB1717-like"/>
    <property type="match status" value="1"/>
</dbReference>
<evidence type="ECO:0008006" key="3">
    <source>
        <dbReference type="Google" id="ProtNLM"/>
    </source>
</evidence>
<evidence type="ECO:0000313" key="2">
    <source>
        <dbReference type="Proteomes" id="UP000439522"/>
    </source>
</evidence>
<dbReference type="Proteomes" id="UP000439522">
    <property type="component" value="Unassembled WGS sequence"/>
</dbReference>
<organism evidence="1 2">
    <name type="scientific">Tsuneonella aeria</name>
    <dbReference type="NCBI Taxonomy" id="1837929"/>
    <lineage>
        <taxon>Bacteria</taxon>
        <taxon>Pseudomonadati</taxon>
        <taxon>Pseudomonadota</taxon>
        <taxon>Alphaproteobacteria</taxon>
        <taxon>Sphingomonadales</taxon>
        <taxon>Erythrobacteraceae</taxon>
        <taxon>Tsuneonella</taxon>
    </lineage>
</organism>
<name>A0A6I4TFZ2_9SPHN</name>
<dbReference type="GO" id="GO:0106300">
    <property type="term" value="P:protein-DNA covalent cross-linking repair"/>
    <property type="evidence" value="ECO:0007669"/>
    <property type="project" value="InterPro"/>
</dbReference>
<evidence type="ECO:0000313" key="1">
    <source>
        <dbReference type="EMBL" id="MXO76063.1"/>
    </source>
</evidence>